<gene>
    <name evidence="1" type="ORF">XthCFBP4691_04400</name>
</gene>
<keyword evidence="2" id="KW-1185">Reference proteome</keyword>
<proteinExistence type="predicted"/>
<evidence type="ECO:0000313" key="1">
    <source>
        <dbReference type="EMBL" id="PPT92329.1"/>
    </source>
</evidence>
<dbReference type="Proteomes" id="UP000239898">
    <property type="component" value="Unassembled WGS sequence"/>
</dbReference>
<reference evidence="1 2" key="1">
    <citation type="submission" date="2016-08" db="EMBL/GenBank/DDBJ databases">
        <title>Evolution of the type three secretion system and type three effector repertoires in Xanthomonas.</title>
        <authorList>
            <person name="Merda D."/>
            <person name="Briand M."/>
            <person name="Bosis E."/>
            <person name="Rousseau C."/>
            <person name="Portier P."/>
            <person name="Jacques M.-A."/>
            <person name="Fischer-Le Saux M."/>
        </authorList>
    </citation>
    <scope>NUCLEOTIDE SEQUENCE [LARGE SCALE GENOMIC DNA]</scope>
    <source>
        <strain evidence="1 2">CFBP 4691</strain>
    </source>
</reference>
<protein>
    <submittedName>
        <fullName evidence="1">Uncharacterized protein</fullName>
    </submittedName>
</protein>
<evidence type="ECO:0000313" key="2">
    <source>
        <dbReference type="Proteomes" id="UP000239898"/>
    </source>
</evidence>
<accession>A0A2S6ZJG9</accession>
<sequence>MVDMRANQRGEAMLMGGRRVVRGDVPIERVLQDFLMEALYLQEQLDDVPANQIGQAVGSDMQQVCDSGNELRNQIVEDMESRDALNRATLQPLLQNLDHTLGSVRASLNGADGQPSADDYRQEIDSIRRDFNAINSAAIDPSQNLAYSGELVGNPLQPR</sequence>
<dbReference type="EMBL" id="MIGX01000011">
    <property type="protein sequence ID" value="PPT92329.1"/>
    <property type="molecule type" value="Genomic_DNA"/>
</dbReference>
<comment type="caution">
    <text evidence="1">The sequence shown here is derived from an EMBL/GenBank/DDBJ whole genome shotgun (WGS) entry which is preliminary data.</text>
</comment>
<dbReference type="AlphaFoldDB" id="A0A2S6ZJG9"/>
<name>A0A2S6ZJG9_9XANT</name>
<organism evidence="1 2">
    <name type="scientific">Xanthomonas theicola</name>
    <dbReference type="NCBI Taxonomy" id="56464"/>
    <lineage>
        <taxon>Bacteria</taxon>
        <taxon>Pseudomonadati</taxon>
        <taxon>Pseudomonadota</taxon>
        <taxon>Gammaproteobacteria</taxon>
        <taxon>Lysobacterales</taxon>
        <taxon>Lysobacteraceae</taxon>
        <taxon>Xanthomonas</taxon>
    </lineage>
</organism>